<evidence type="ECO:0000256" key="1">
    <source>
        <dbReference type="ARBA" id="ARBA00004173"/>
    </source>
</evidence>
<evidence type="ECO:0000256" key="8">
    <source>
        <dbReference type="RuleBase" id="RU366063"/>
    </source>
</evidence>
<keyword evidence="6 8" id="KW-0446">Lipid-binding</keyword>
<proteinExistence type="inferred from homology"/>
<comment type="similarity">
    <text evidence="3 8">Belongs to the COQ9 family.</text>
</comment>
<dbReference type="GO" id="GO:0008289">
    <property type="term" value="F:lipid binding"/>
    <property type="evidence" value="ECO:0007669"/>
    <property type="project" value="UniProtKB-UniRule"/>
</dbReference>
<sequence>MPRYAYHFLLQQESGKKLNGQSGRLLKLALPIVKTHGFTREALALSVLSDNCPTPHDTPLSDTAITALFGRGNDARRALVNAWLDDARGQMALVERPTMKSVLTARLRCNEPILQYLPEAYALLGTPGLHLMDPGPALEHAAKIADEACHLTKDPSMEMSWYARRASLTAIYTAAELHQLTSPQTTYAFLDSLLDTSTALKSSLNEVGLFGSYVFKSWAGIIKSSGVL</sequence>
<comment type="pathway">
    <text evidence="2 8">Cofactor biosynthesis; ubiquinone biosynthesis.</text>
</comment>
<dbReference type="Proteomes" id="UP000053263">
    <property type="component" value="Unassembled WGS sequence"/>
</dbReference>
<dbReference type="PANTHER" id="PTHR21427">
    <property type="entry name" value="UBIQUINONE BIOSYNTHESIS PROTEIN COQ9, MITOCHONDRIAL"/>
    <property type="match status" value="1"/>
</dbReference>
<dbReference type="GO" id="GO:0005743">
    <property type="term" value="C:mitochondrial inner membrane"/>
    <property type="evidence" value="ECO:0007669"/>
    <property type="project" value="TreeGrafter"/>
</dbReference>
<dbReference type="Pfam" id="PF08511">
    <property type="entry name" value="COQ9"/>
    <property type="match status" value="1"/>
</dbReference>
<dbReference type="AlphaFoldDB" id="A0A0C9T782"/>
<keyword evidence="11" id="KW-1185">Reference proteome</keyword>
<comment type="subcellular location">
    <subcellularLocation>
        <location evidence="1 8">Mitochondrion</location>
    </subcellularLocation>
</comment>
<comment type="function">
    <text evidence="8">Membrane-associated protein that warps the membrane surface to access and bind aromatic isoprenes with high specificity, including ubiquinone (CoQ) isoprene intermediates and presents them directly to Coq7, therefore facilitating the Coq7-mediated hydroxylase step. Participates in the biosynthesis of coenzyme Q, also named ubiquinone, an essential lipid-soluble electron transporter for aerobic cellular respiration.</text>
</comment>
<dbReference type="HOGENOM" id="CLU_086708_0_0_1"/>
<dbReference type="UniPathway" id="UPA00232"/>
<organism evidence="10 11">
    <name type="scientific">Plicaturopsis crispa FD-325 SS-3</name>
    <dbReference type="NCBI Taxonomy" id="944288"/>
    <lineage>
        <taxon>Eukaryota</taxon>
        <taxon>Fungi</taxon>
        <taxon>Dikarya</taxon>
        <taxon>Basidiomycota</taxon>
        <taxon>Agaricomycotina</taxon>
        <taxon>Agaricomycetes</taxon>
        <taxon>Agaricomycetidae</taxon>
        <taxon>Amylocorticiales</taxon>
        <taxon>Amylocorticiaceae</taxon>
        <taxon>Plicatura</taxon>
        <taxon>Plicaturopsis crispa</taxon>
    </lineage>
</organism>
<keyword evidence="7 8" id="KW-0496">Mitochondrion</keyword>
<protein>
    <recommendedName>
        <fullName evidence="8">Ubiquinone biosynthesis protein</fullName>
    </recommendedName>
</protein>
<keyword evidence="5" id="KW-0809">Transit peptide</keyword>
<dbReference type="OrthoDB" id="619536at2759"/>
<dbReference type="PANTHER" id="PTHR21427:SF19">
    <property type="entry name" value="UBIQUINONE BIOSYNTHESIS PROTEIN COQ9, MITOCHONDRIAL"/>
    <property type="match status" value="1"/>
</dbReference>
<dbReference type="GO" id="GO:0006744">
    <property type="term" value="P:ubiquinone biosynthetic process"/>
    <property type="evidence" value="ECO:0007669"/>
    <property type="project" value="UniProtKB-UniRule"/>
</dbReference>
<dbReference type="InterPro" id="IPR013718">
    <property type="entry name" value="COQ9_C"/>
</dbReference>
<feature type="domain" description="COQ9 C-terminal" evidence="9">
    <location>
        <begin position="137"/>
        <end position="197"/>
    </location>
</feature>
<evidence type="ECO:0000256" key="6">
    <source>
        <dbReference type="ARBA" id="ARBA00023121"/>
    </source>
</evidence>
<evidence type="ECO:0000256" key="5">
    <source>
        <dbReference type="ARBA" id="ARBA00022946"/>
    </source>
</evidence>
<evidence type="ECO:0000259" key="9">
    <source>
        <dbReference type="Pfam" id="PF08511"/>
    </source>
</evidence>
<gene>
    <name evidence="10" type="ORF">PLICRDRAFT_116578</name>
</gene>
<evidence type="ECO:0000256" key="7">
    <source>
        <dbReference type="ARBA" id="ARBA00023128"/>
    </source>
</evidence>
<evidence type="ECO:0000313" key="11">
    <source>
        <dbReference type="Proteomes" id="UP000053263"/>
    </source>
</evidence>
<evidence type="ECO:0000313" key="10">
    <source>
        <dbReference type="EMBL" id="KII85164.1"/>
    </source>
</evidence>
<name>A0A0C9T782_PLICR</name>
<reference evidence="10 11" key="1">
    <citation type="submission" date="2014-06" db="EMBL/GenBank/DDBJ databases">
        <title>Evolutionary Origins and Diversification of the Mycorrhizal Mutualists.</title>
        <authorList>
            <consortium name="DOE Joint Genome Institute"/>
            <consortium name="Mycorrhizal Genomics Consortium"/>
            <person name="Kohler A."/>
            <person name="Kuo A."/>
            <person name="Nagy L.G."/>
            <person name="Floudas D."/>
            <person name="Copeland A."/>
            <person name="Barry K.W."/>
            <person name="Cichocki N."/>
            <person name="Veneault-Fourrey C."/>
            <person name="LaButti K."/>
            <person name="Lindquist E.A."/>
            <person name="Lipzen A."/>
            <person name="Lundell T."/>
            <person name="Morin E."/>
            <person name="Murat C."/>
            <person name="Riley R."/>
            <person name="Ohm R."/>
            <person name="Sun H."/>
            <person name="Tunlid A."/>
            <person name="Henrissat B."/>
            <person name="Grigoriev I.V."/>
            <person name="Hibbett D.S."/>
            <person name="Martin F."/>
        </authorList>
    </citation>
    <scope>NUCLEOTIDE SEQUENCE [LARGE SCALE GENOMIC DNA]</scope>
    <source>
        <strain evidence="10 11">FD-325 SS-3</strain>
    </source>
</reference>
<keyword evidence="4 8" id="KW-0831">Ubiquinone biosynthesis</keyword>
<evidence type="ECO:0000256" key="3">
    <source>
        <dbReference type="ARBA" id="ARBA00010766"/>
    </source>
</evidence>
<dbReference type="InterPro" id="IPR012762">
    <property type="entry name" value="Ubiq_biosynth_COQ9"/>
</dbReference>
<accession>A0A0C9T782</accession>
<dbReference type="EMBL" id="KN832568">
    <property type="protein sequence ID" value="KII85164.1"/>
    <property type="molecule type" value="Genomic_DNA"/>
</dbReference>
<evidence type="ECO:0000256" key="4">
    <source>
        <dbReference type="ARBA" id="ARBA00022688"/>
    </source>
</evidence>
<evidence type="ECO:0000256" key="2">
    <source>
        <dbReference type="ARBA" id="ARBA00004749"/>
    </source>
</evidence>